<dbReference type="EMBL" id="MU001674">
    <property type="protein sequence ID" value="KAF2459887.1"/>
    <property type="molecule type" value="Genomic_DNA"/>
</dbReference>
<keyword evidence="3" id="KW-0862">Zinc</keyword>
<dbReference type="GO" id="GO:0008270">
    <property type="term" value="F:zinc ion binding"/>
    <property type="evidence" value="ECO:0007669"/>
    <property type="project" value="UniProtKB-KW"/>
</dbReference>
<keyword evidence="4" id="KW-0805">Transcription regulation</keyword>
<gene>
    <name evidence="10" type="ORF">BDY21DRAFT_407720</name>
</gene>
<dbReference type="GO" id="GO:0003677">
    <property type="term" value="F:DNA binding"/>
    <property type="evidence" value="ECO:0007669"/>
    <property type="project" value="UniProtKB-KW"/>
</dbReference>
<dbReference type="GO" id="GO:0000981">
    <property type="term" value="F:DNA-binding transcription factor activity, RNA polymerase II-specific"/>
    <property type="evidence" value="ECO:0007669"/>
    <property type="project" value="TreeGrafter"/>
</dbReference>
<reference evidence="10" key="1">
    <citation type="journal article" date="2020" name="Stud. Mycol.">
        <title>101 Dothideomycetes genomes: a test case for predicting lifestyles and emergence of pathogens.</title>
        <authorList>
            <person name="Haridas S."/>
            <person name="Albert R."/>
            <person name="Binder M."/>
            <person name="Bloem J."/>
            <person name="Labutti K."/>
            <person name="Salamov A."/>
            <person name="Andreopoulos B."/>
            <person name="Baker S."/>
            <person name="Barry K."/>
            <person name="Bills G."/>
            <person name="Bluhm B."/>
            <person name="Cannon C."/>
            <person name="Castanera R."/>
            <person name="Culley D."/>
            <person name="Daum C."/>
            <person name="Ezra D."/>
            <person name="Gonzalez J."/>
            <person name="Henrissat B."/>
            <person name="Kuo A."/>
            <person name="Liang C."/>
            <person name="Lipzen A."/>
            <person name="Lutzoni F."/>
            <person name="Magnuson J."/>
            <person name="Mondo S."/>
            <person name="Nolan M."/>
            <person name="Ohm R."/>
            <person name="Pangilinan J."/>
            <person name="Park H.-J."/>
            <person name="Ramirez L."/>
            <person name="Alfaro M."/>
            <person name="Sun H."/>
            <person name="Tritt A."/>
            <person name="Yoshinaga Y."/>
            <person name="Zwiers L.-H."/>
            <person name="Turgeon B."/>
            <person name="Goodwin S."/>
            <person name="Spatafora J."/>
            <person name="Crous P."/>
            <person name="Grigoriev I."/>
        </authorList>
    </citation>
    <scope>NUCLEOTIDE SEQUENCE</scope>
    <source>
        <strain evidence="10">ATCC 16933</strain>
    </source>
</reference>
<dbReference type="PROSITE" id="PS01360">
    <property type="entry name" value="ZF_MYND_1"/>
    <property type="match status" value="1"/>
</dbReference>
<dbReference type="SUPFAM" id="SSF144232">
    <property type="entry name" value="HIT/MYND zinc finger-like"/>
    <property type="match status" value="1"/>
</dbReference>
<evidence type="ECO:0000313" key="10">
    <source>
        <dbReference type="EMBL" id="KAF2459887.1"/>
    </source>
</evidence>
<protein>
    <recommendedName>
        <fullName evidence="9">MYND-type domain-containing protein</fullName>
    </recommendedName>
</protein>
<organism evidence="10 11">
    <name type="scientific">Lineolata rhizophorae</name>
    <dbReference type="NCBI Taxonomy" id="578093"/>
    <lineage>
        <taxon>Eukaryota</taxon>
        <taxon>Fungi</taxon>
        <taxon>Dikarya</taxon>
        <taxon>Ascomycota</taxon>
        <taxon>Pezizomycotina</taxon>
        <taxon>Dothideomycetes</taxon>
        <taxon>Dothideomycetes incertae sedis</taxon>
        <taxon>Lineolatales</taxon>
        <taxon>Lineolataceae</taxon>
        <taxon>Lineolata</taxon>
    </lineage>
</organism>
<dbReference type="GO" id="GO:0005634">
    <property type="term" value="C:nucleus"/>
    <property type="evidence" value="ECO:0007669"/>
    <property type="project" value="TreeGrafter"/>
</dbReference>
<evidence type="ECO:0000256" key="3">
    <source>
        <dbReference type="ARBA" id="ARBA00022833"/>
    </source>
</evidence>
<dbReference type="Pfam" id="PF01753">
    <property type="entry name" value="zf-MYND"/>
    <property type="match status" value="1"/>
</dbReference>
<evidence type="ECO:0000259" key="9">
    <source>
        <dbReference type="PROSITE" id="PS50865"/>
    </source>
</evidence>
<dbReference type="InterPro" id="IPR027974">
    <property type="entry name" value="DUF4470"/>
</dbReference>
<feature type="domain" description="MYND-type" evidence="9">
    <location>
        <begin position="1175"/>
        <end position="1218"/>
    </location>
</feature>
<dbReference type="PANTHER" id="PTHR10237">
    <property type="entry name" value="DEFORMED EPIDERMAL AUTOREGULATORY FACTOR 1 HOMOLOG SUPPRESSIN"/>
    <property type="match status" value="1"/>
</dbReference>
<dbReference type="Proteomes" id="UP000799766">
    <property type="component" value="Unassembled WGS sequence"/>
</dbReference>
<keyword evidence="7" id="KW-0539">Nucleus</keyword>
<accession>A0A6A6P7W4</accession>
<evidence type="ECO:0000256" key="1">
    <source>
        <dbReference type="ARBA" id="ARBA00022723"/>
    </source>
</evidence>
<evidence type="ECO:0000256" key="4">
    <source>
        <dbReference type="ARBA" id="ARBA00023015"/>
    </source>
</evidence>
<dbReference type="PANTHER" id="PTHR10237:SF1">
    <property type="entry name" value="DEFORMED EPIDERMAL AUTOREGULATORY FACTOR 1 HOMOLOG"/>
    <property type="match status" value="1"/>
</dbReference>
<sequence length="1220" mass="135820">MQSPLTAAAFNLTSLFYPTGNTPAVCLTQDLPPKEKADVLLLGCGDARSILFTSWADDGQGKPSTLDPRPLDITCCDSEKAIIARNVLLMTCLLDDEAGSGSATIWNIYYHCFVDKQSLNFLDTQAKKLCAMSTSMHEWHMSEYGSILRFCDSNTLAKVRDVWSSYCTPSTDPDERKRYDERLNTAVQTALQIKKERMGKNITLLTGVRSAAPGGVHCLQDLSNLYNDYWAHGITDRDPKARAEAKYPNPMFFAQDTHTLTLHYGADPLLGFHLASAHAPLTQTTSCRSVLPHSSLHEFVDTARSQFSAWMKAFKKRAKRGITLRFIASDALAFCHTLRHRRATGAETSAHLYREQHHFEPLVLDGEDYAIEGAAPLSFNVIDTSNLIDHIGGINLLTATSPLLQDTVTAVLYTESLVKHGQPHKKWIGKLLCGHFPTMSTLFGLFPVEYWTNATTVSNADEIALNSISQSEGADESQDLSRLTWRRPIATYQGNLVTTAIGPLRFEEDDLAVILYRTYLEAFDGENLGTLLCGLNMANLNLRSLPWAHRGSFAAFLGVLKSRIALDWNKMIHALLDLIQRDTNLMIGMNYHQELVAQLHLLGLYAEPIHIEPICNTFDPWTSNGPDLRSWHNIPELVCLTLRIPKFKLELFKTMPRGKAPTPPVQCGIECVQQGWTNFFAVVQMGFGKISTSGTQNSDNFQISIDEDKDGWNGKSPLLVSFYVPSTVLKQQPQSASVFFGLQSTPHNTVTFSQTLPGLKIHETKQGNGKDVFITKHLPNQTAFPVISSSENEPEADENADFTVNLQAEVSKSMDPPQITSFIGRISIMSETVKLLLKEGAQVESTPLSPGMIKVTIGKSRFHATLCFPNPVDAAKLRTRIARKSSYIEVIAAPANHAHGKTLSTFMYPTHLAGQKPVLWNMPRVNLDMLPVLDITRKKEIDWLESHIRITFSLRERQIREKAIDSPLSSDVRVDFKDSVLTLFMFASGLQTEPQRIFALFHPEAGGVHVLIFVSCIRLDAANRTVILDAAFLPLTKKLVTELDPLLQKYKLGNKLAITIVDDAELALWKQVMPVYVERCRNWDHSASCEYAARKQIPLTLEREQTPLCSCGNGKLPANFVSVPDWNRVAKHAVRAAISPSYAVPYVEPIFDADAIRDRTMAAARAGGDVGGGKCASCGETKSKTGRNLLRCSRCHTVQYCSQKCQRTHWKQAHKNMCKK</sequence>
<keyword evidence="2 8" id="KW-0863">Zinc-finger</keyword>
<keyword evidence="11" id="KW-1185">Reference proteome</keyword>
<evidence type="ECO:0000256" key="8">
    <source>
        <dbReference type="PROSITE-ProRule" id="PRU00134"/>
    </source>
</evidence>
<dbReference type="PROSITE" id="PS50865">
    <property type="entry name" value="ZF_MYND_2"/>
    <property type="match status" value="1"/>
</dbReference>
<keyword evidence="1" id="KW-0479">Metal-binding</keyword>
<dbReference type="OrthoDB" id="432970at2759"/>
<evidence type="ECO:0000313" key="11">
    <source>
        <dbReference type="Proteomes" id="UP000799766"/>
    </source>
</evidence>
<dbReference type="InterPro" id="IPR024119">
    <property type="entry name" value="TF_DEAF-1"/>
</dbReference>
<evidence type="ECO:0000256" key="7">
    <source>
        <dbReference type="ARBA" id="ARBA00023242"/>
    </source>
</evidence>
<name>A0A6A6P7W4_9PEZI</name>
<evidence type="ECO:0000256" key="6">
    <source>
        <dbReference type="ARBA" id="ARBA00023163"/>
    </source>
</evidence>
<dbReference type="Gene3D" id="6.10.140.2220">
    <property type="match status" value="1"/>
</dbReference>
<keyword evidence="5" id="KW-0238">DNA-binding</keyword>
<dbReference type="InterPro" id="IPR002893">
    <property type="entry name" value="Znf_MYND"/>
</dbReference>
<proteinExistence type="predicted"/>
<dbReference type="AlphaFoldDB" id="A0A6A6P7W4"/>
<evidence type="ECO:0000256" key="2">
    <source>
        <dbReference type="ARBA" id="ARBA00022771"/>
    </source>
</evidence>
<keyword evidence="6" id="KW-0804">Transcription</keyword>
<dbReference type="Pfam" id="PF14737">
    <property type="entry name" value="DUF4470"/>
    <property type="match status" value="1"/>
</dbReference>
<evidence type="ECO:0000256" key="5">
    <source>
        <dbReference type="ARBA" id="ARBA00023125"/>
    </source>
</evidence>